<dbReference type="PANTHER" id="PTHR43540:SF15">
    <property type="entry name" value="BLR5631 PROTEIN"/>
    <property type="match status" value="1"/>
</dbReference>
<dbReference type="SUPFAM" id="SSF52499">
    <property type="entry name" value="Isochorismatase-like hydrolases"/>
    <property type="match status" value="1"/>
</dbReference>
<keyword evidence="4" id="KW-1185">Reference proteome</keyword>
<keyword evidence="1" id="KW-0378">Hydrolase</keyword>
<sequence length="174" mass="17927">MKNALIVIDVQNDYFAGGAWPQFQAAETAARIADCVRAADAAGDWVVAVRHVNAADAAMLAAGSAGVAFYPEIAPLLAGRATVDKHAADAFWQTDLAQVLAAAGVSDIYLCGMMTQNCITHTALSPDAAAWRVHIIADACTAPDARIHAVAARALSARLDVVSAVGFQAALGVV</sequence>
<dbReference type="Proteomes" id="UP001298424">
    <property type="component" value="Unassembled WGS sequence"/>
</dbReference>
<dbReference type="EMBL" id="JAKOOW010000024">
    <property type="protein sequence ID" value="MCG6504078.1"/>
    <property type="molecule type" value="Genomic_DNA"/>
</dbReference>
<evidence type="ECO:0000313" key="4">
    <source>
        <dbReference type="Proteomes" id="UP001298424"/>
    </source>
</evidence>
<dbReference type="Gene3D" id="3.40.50.850">
    <property type="entry name" value="Isochorismatase-like"/>
    <property type="match status" value="1"/>
</dbReference>
<dbReference type="RefSeq" id="WP_238746909.1">
    <property type="nucleotide sequence ID" value="NZ_JAKOOW010000024.1"/>
</dbReference>
<evidence type="ECO:0000259" key="2">
    <source>
        <dbReference type="Pfam" id="PF00857"/>
    </source>
</evidence>
<reference evidence="3 4" key="1">
    <citation type="submission" date="2022-02" db="EMBL/GenBank/DDBJ databases">
        <title>Genome sequence data of Kingella unionensis sp. nov. strain CICC 24913 (CCUG 75125).</title>
        <authorList>
            <person name="Xiao M."/>
        </authorList>
    </citation>
    <scope>NUCLEOTIDE SEQUENCE [LARGE SCALE GENOMIC DNA]</scope>
    <source>
        <strain evidence="3 4">CICC 24913</strain>
    </source>
</reference>
<evidence type="ECO:0000256" key="1">
    <source>
        <dbReference type="ARBA" id="ARBA00022801"/>
    </source>
</evidence>
<dbReference type="Pfam" id="PF00857">
    <property type="entry name" value="Isochorismatase"/>
    <property type="match status" value="1"/>
</dbReference>
<evidence type="ECO:0000313" key="3">
    <source>
        <dbReference type="EMBL" id="MCG6504078.1"/>
    </source>
</evidence>
<comment type="caution">
    <text evidence="3">The sequence shown here is derived from an EMBL/GenBank/DDBJ whole genome shotgun (WGS) entry which is preliminary data.</text>
</comment>
<dbReference type="InterPro" id="IPR036380">
    <property type="entry name" value="Isochorismatase-like_sf"/>
</dbReference>
<protein>
    <submittedName>
        <fullName evidence="3">Isochorismatase family protein</fullName>
    </submittedName>
</protein>
<dbReference type="InterPro" id="IPR050272">
    <property type="entry name" value="Isochorismatase-like_hydrls"/>
</dbReference>
<name>A0ABS9NP13_9NEIS</name>
<dbReference type="InterPro" id="IPR000868">
    <property type="entry name" value="Isochorismatase-like_dom"/>
</dbReference>
<dbReference type="PANTHER" id="PTHR43540">
    <property type="entry name" value="PEROXYUREIDOACRYLATE/UREIDOACRYLATE AMIDOHYDROLASE-RELATED"/>
    <property type="match status" value="1"/>
</dbReference>
<feature type="domain" description="Isochorismatase-like" evidence="2">
    <location>
        <begin position="4"/>
        <end position="162"/>
    </location>
</feature>
<proteinExistence type="predicted"/>
<gene>
    <name evidence="3" type="ORF">MB824_06185</name>
</gene>
<accession>A0ABS9NP13</accession>
<organism evidence="3 4">
    <name type="scientific">Kingella pumchi</name>
    <dbReference type="NCBI Taxonomy" id="2779506"/>
    <lineage>
        <taxon>Bacteria</taxon>
        <taxon>Pseudomonadati</taxon>
        <taxon>Pseudomonadota</taxon>
        <taxon>Betaproteobacteria</taxon>
        <taxon>Neisseriales</taxon>
        <taxon>Neisseriaceae</taxon>
        <taxon>Kingella</taxon>
    </lineage>
</organism>